<reference evidence="1" key="1">
    <citation type="submission" date="2020-06" db="EMBL/GenBank/DDBJ databases">
        <authorList>
            <person name="Li T."/>
            <person name="Hu X."/>
            <person name="Zhang T."/>
            <person name="Song X."/>
            <person name="Zhang H."/>
            <person name="Dai N."/>
            <person name="Sheng W."/>
            <person name="Hou X."/>
            <person name="Wei L."/>
        </authorList>
    </citation>
    <scope>NUCLEOTIDE SEQUENCE</scope>
    <source>
        <strain evidence="1">G02</strain>
        <tissue evidence="1">Leaf</tissue>
    </source>
</reference>
<comment type="caution">
    <text evidence="1">The sequence shown here is derived from an EMBL/GenBank/DDBJ whole genome shotgun (WGS) entry which is preliminary data.</text>
</comment>
<proteinExistence type="predicted"/>
<dbReference type="AlphaFoldDB" id="A0AAW2U7Q5"/>
<dbReference type="EMBL" id="JACGWJ010000006">
    <property type="protein sequence ID" value="KAL0413229.1"/>
    <property type="molecule type" value="Genomic_DNA"/>
</dbReference>
<accession>A0AAW2U7Q5</accession>
<reference evidence="1" key="2">
    <citation type="journal article" date="2024" name="Plant">
        <title>Genomic evolution and insights into agronomic trait innovations of Sesamum species.</title>
        <authorList>
            <person name="Miao H."/>
            <person name="Wang L."/>
            <person name="Qu L."/>
            <person name="Liu H."/>
            <person name="Sun Y."/>
            <person name="Le M."/>
            <person name="Wang Q."/>
            <person name="Wei S."/>
            <person name="Zheng Y."/>
            <person name="Lin W."/>
            <person name="Duan Y."/>
            <person name="Cao H."/>
            <person name="Xiong S."/>
            <person name="Wang X."/>
            <person name="Wei L."/>
            <person name="Li C."/>
            <person name="Ma Q."/>
            <person name="Ju M."/>
            <person name="Zhao R."/>
            <person name="Li G."/>
            <person name="Mu C."/>
            <person name="Tian Q."/>
            <person name="Mei H."/>
            <person name="Zhang T."/>
            <person name="Gao T."/>
            <person name="Zhang H."/>
        </authorList>
    </citation>
    <scope>NUCLEOTIDE SEQUENCE</scope>
    <source>
        <strain evidence="1">G02</strain>
    </source>
</reference>
<evidence type="ECO:0000313" key="1">
    <source>
        <dbReference type="EMBL" id="KAL0413229.1"/>
    </source>
</evidence>
<organism evidence="1">
    <name type="scientific">Sesamum radiatum</name>
    <name type="common">Black benniseed</name>
    <dbReference type="NCBI Taxonomy" id="300843"/>
    <lineage>
        <taxon>Eukaryota</taxon>
        <taxon>Viridiplantae</taxon>
        <taxon>Streptophyta</taxon>
        <taxon>Embryophyta</taxon>
        <taxon>Tracheophyta</taxon>
        <taxon>Spermatophyta</taxon>
        <taxon>Magnoliopsida</taxon>
        <taxon>eudicotyledons</taxon>
        <taxon>Gunneridae</taxon>
        <taxon>Pentapetalae</taxon>
        <taxon>asterids</taxon>
        <taxon>lamiids</taxon>
        <taxon>Lamiales</taxon>
        <taxon>Pedaliaceae</taxon>
        <taxon>Sesamum</taxon>
    </lineage>
</organism>
<protein>
    <submittedName>
        <fullName evidence="1">Uncharacterized protein</fullName>
    </submittedName>
</protein>
<gene>
    <name evidence="1" type="ORF">Sradi_1524600</name>
</gene>
<sequence length="89" mass="9954">MPTGLPGPEDLPCEITFAHQVGIERAIIHILSFGAARSKSRTHQKIGGSPETHLLRKYPEVEKLAFVLIITTHRMIQWVVDLGGYDISY</sequence>
<name>A0AAW2U7Q5_SESRA</name>